<name>A0A417YPH2_9BACI</name>
<organism evidence="2 3">
    <name type="scientific">Neobacillus notoginsengisoli</name>
    <dbReference type="NCBI Taxonomy" id="1578198"/>
    <lineage>
        <taxon>Bacteria</taxon>
        <taxon>Bacillati</taxon>
        <taxon>Bacillota</taxon>
        <taxon>Bacilli</taxon>
        <taxon>Bacillales</taxon>
        <taxon>Bacillaceae</taxon>
        <taxon>Neobacillus</taxon>
    </lineage>
</organism>
<dbReference type="Pfam" id="PF04266">
    <property type="entry name" value="ASCH"/>
    <property type="match status" value="1"/>
</dbReference>
<dbReference type="Gene3D" id="3.10.400.10">
    <property type="entry name" value="Sulfate adenylyltransferase"/>
    <property type="match status" value="1"/>
</dbReference>
<dbReference type="AlphaFoldDB" id="A0A417YPH2"/>
<proteinExistence type="predicted"/>
<sequence length="151" mass="17449">MNEAAQMYWNDYWDSKGTERPASVSAWQFGDDPDYLAQLVIDGIKTATCSGYIFYELENERLPAVGDYSIVLNSKDEAVAMIKTVNVKKMPMNEVPEDFAIAEGEGDRTYRYWKEAHVRFFTEELKKLGLEFSEDMMLVCERFELVDVKGR</sequence>
<dbReference type="PANTHER" id="PTHR39203:SF1">
    <property type="entry name" value="CYTOPLASMIC PROTEIN"/>
    <property type="match status" value="1"/>
</dbReference>
<keyword evidence="3" id="KW-1185">Reference proteome</keyword>
<evidence type="ECO:0000259" key="1">
    <source>
        <dbReference type="SMART" id="SM01022"/>
    </source>
</evidence>
<dbReference type="InterPro" id="IPR009326">
    <property type="entry name" value="DUF984"/>
</dbReference>
<dbReference type="Proteomes" id="UP000284416">
    <property type="component" value="Unassembled WGS sequence"/>
</dbReference>
<gene>
    <name evidence="2" type="ORF">D1B31_19070</name>
</gene>
<dbReference type="InterPro" id="IPR015947">
    <property type="entry name" value="PUA-like_sf"/>
</dbReference>
<dbReference type="PIRSF" id="PIRSF021320">
    <property type="entry name" value="DUF984"/>
    <property type="match status" value="1"/>
</dbReference>
<dbReference type="RefSeq" id="WP_118923400.1">
    <property type="nucleotide sequence ID" value="NZ_QWEG01000013.1"/>
</dbReference>
<comment type="caution">
    <text evidence="2">The sequence shown here is derived from an EMBL/GenBank/DDBJ whole genome shotgun (WGS) entry which is preliminary data.</text>
</comment>
<dbReference type="CDD" id="cd06553">
    <property type="entry name" value="ASCH_Ef3133_like"/>
    <property type="match status" value="1"/>
</dbReference>
<dbReference type="SMART" id="SM01022">
    <property type="entry name" value="ASCH"/>
    <property type="match status" value="1"/>
</dbReference>
<evidence type="ECO:0000313" key="2">
    <source>
        <dbReference type="EMBL" id="RHW35741.1"/>
    </source>
</evidence>
<dbReference type="OrthoDB" id="9807542at2"/>
<protein>
    <submittedName>
        <fullName evidence="2">ASCH domain-containing protein</fullName>
    </submittedName>
</protein>
<dbReference type="PANTHER" id="PTHR39203">
    <property type="entry name" value="CYTOPLASMIC PROTEIN-RELATED"/>
    <property type="match status" value="1"/>
</dbReference>
<feature type="domain" description="ASCH" evidence="1">
    <location>
        <begin position="27"/>
        <end position="147"/>
    </location>
</feature>
<dbReference type="SUPFAM" id="SSF88697">
    <property type="entry name" value="PUA domain-like"/>
    <property type="match status" value="1"/>
</dbReference>
<reference evidence="2 3" key="1">
    <citation type="journal article" date="2017" name="Int. J. Syst. Evol. Microbiol.">
        <title>Bacillus notoginsengisoli sp. nov., a novel bacterium isolated from the rhizosphere of Panax notoginseng.</title>
        <authorList>
            <person name="Zhang M.Y."/>
            <person name="Cheng J."/>
            <person name="Cai Y."/>
            <person name="Zhang T.Y."/>
            <person name="Wu Y.Y."/>
            <person name="Manikprabhu D."/>
            <person name="Li W.J."/>
            <person name="Zhang Y.X."/>
        </authorList>
    </citation>
    <scope>NUCLEOTIDE SEQUENCE [LARGE SCALE GENOMIC DNA]</scope>
    <source>
        <strain evidence="2 3">JCM 30743</strain>
    </source>
</reference>
<dbReference type="InterPro" id="IPR007374">
    <property type="entry name" value="ASCH_domain"/>
</dbReference>
<dbReference type="EMBL" id="QWEG01000013">
    <property type="protein sequence ID" value="RHW35741.1"/>
    <property type="molecule type" value="Genomic_DNA"/>
</dbReference>
<evidence type="ECO:0000313" key="3">
    <source>
        <dbReference type="Proteomes" id="UP000284416"/>
    </source>
</evidence>
<accession>A0A417YPH2</accession>